<proteinExistence type="predicted"/>
<evidence type="ECO:0000313" key="2">
    <source>
        <dbReference type="Proteomes" id="UP000823775"/>
    </source>
</evidence>
<sequence>QSLWDRYLAYLSHLLLDRPRALACSHPDDRTTVPHLFLRFFVANRTWAYFCSAAGISVEGLHLHQIFLKWWNVDVLPRVKPIFWAIPSIIVWELWKKRNADKHGTTVTTSRIIYQVSTTIQQLVKLRKPGIKFVPHRWPEIMRILENFTPKLKYTKIMWNLPPMNWWK</sequence>
<dbReference type="EMBL" id="JACEIK010003617">
    <property type="protein sequence ID" value="MCD9642395.1"/>
    <property type="molecule type" value="Genomic_DNA"/>
</dbReference>
<keyword evidence="2" id="KW-1185">Reference proteome</keyword>
<comment type="caution">
    <text evidence="1">The sequence shown here is derived from an EMBL/GenBank/DDBJ whole genome shotgun (WGS) entry which is preliminary data.</text>
</comment>
<protein>
    <submittedName>
        <fullName evidence="1">Uncharacterized protein</fullName>
    </submittedName>
</protein>
<accession>A0ABS8V5G0</accession>
<dbReference type="Proteomes" id="UP000823775">
    <property type="component" value="Unassembled WGS sequence"/>
</dbReference>
<evidence type="ECO:0000313" key="1">
    <source>
        <dbReference type="EMBL" id="MCD9642395.1"/>
    </source>
</evidence>
<name>A0ABS8V5G0_DATST</name>
<feature type="non-terminal residue" evidence="1">
    <location>
        <position position="1"/>
    </location>
</feature>
<reference evidence="1 2" key="1">
    <citation type="journal article" date="2021" name="BMC Genomics">
        <title>Datura genome reveals duplications of psychoactive alkaloid biosynthetic genes and high mutation rate following tissue culture.</title>
        <authorList>
            <person name="Rajewski A."/>
            <person name="Carter-House D."/>
            <person name="Stajich J."/>
            <person name="Litt A."/>
        </authorList>
    </citation>
    <scope>NUCLEOTIDE SEQUENCE [LARGE SCALE GENOMIC DNA]</scope>
    <source>
        <strain evidence="1">AR-01</strain>
    </source>
</reference>
<gene>
    <name evidence="1" type="ORF">HAX54_029202</name>
</gene>
<organism evidence="1 2">
    <name type="scientific">Datura stramonium</name>
    <name type="common">Jimsonweed</name>
    <name type="synonym">Common thornapple</name>
    <dbReference type="NCBI Taxonomy" id="4076"/>
    <lineage>
        <taxon>Eukaryota</taxon>
        <taxon>Viridiplantae</taxon>
        <taxon>Streptophyta</taxon>
        <taxon>Embryophyta</taxon>
        <taxon>Tracheophyta</taxon>
        <taxon>Spermatophyta</taxon>
        <taxon>Magnoliopsida</taxon>
        <taxon>eudicotyledons</taxon>
        <taxon>Gunneridae</taxon>
        <taxon>Pentapetalae</taxon>
        <taxon>asterids</taxon>
        <taxon>lamiids</taxon>
        <taxon>Solanales</taxon>
        <taxon>Solanaceae</taxon>
        <taxon>Solanoideae</taxon>
        <taxon>Datureae</taxon>
        <taxon>Datura</taxon>
    </lineage>
</organism>